<evidence type="ECO:0000256" key="2">
    <source>
        <dbReference type="ARBA" id="ARBA00022448"/>
    </source>
</evidence>
<proteinExistence type="inferred from homology"/>
<dbReference type="GO" id="GO:0015031">
    <property type="term" value="P:protein transport"/>
    <property type="evidence" value="ECO:0007669"/>
    <property type="project" value="UniProtKB-KW"/>
</dbReference>
<accession>A0A6G1BP12</accession>
<comment type="similarity">
    <text evidence="1 3">Belongs to the EXO70 family.</text>
</comment>
<dbReference type="InterPro" id="IPR046364">
    <property type="entry name" value="Exo70_C"/>
</dbReference>
<dbReference type="Pfam" id="PF20669">
    <property type="entry name" value="Exo70_N"/>
    <property type="match status" value="1"/>
</dbReference>
<organism evidence="6 7">
    <name type="scientific">Oryza meyeriana var. granulata</name>
    <dbReference type="NCBI Taxonomy" id="110450"/>
    <lineage>
        <taxon>Eukaryota</taxon>
        <taxon>Viridiplantae</taxon>
        <taxon>Streptophyta</taxon>
        <taxon>Embryophyta</taxon>
        <taxon>Tracheophyta</taxon>
        <taxon>Spermatophyta</taxon>
        <taxon>Magnoliopsida</taxon>
        <taxon>Liliopsida</taxon>
        <taxon>Poales</taxon>
        <taxon>Poaceae</taxon>
        <taxon>BOP clade</taxon>
        <taxon>Oryzoideae</taxon>
        <taxon>Oryzeae</taxon>
        <taxon>Oryzinae</taxon>
        <taxon>Oryza</taxon>
        <taxon>Oryza meyeriana</taxon>
    </lineage>
</organism>
<dbReference type="SUPFAM" id="SSF74788">
    <property type="entry name" value="Cullin repeat-like"/>
    <property type="match status" value="1"/>
</dbReference>
<dbReference type="GO" id="GO:0006887">
    <property type="term" value="P:exocytosis"/>
    <property type="evidence" value="ECO:0007669"/>
    <property type="project" value="UniProtKB-KW"/>
</dbReference>
<dbReference type="Proteomes" id="UP000479710">
    <property type="component" value="Unassembled WGS sequence"/>
</dbReference>
<dbReference type="Pfam" id="PF03081">
    <property type="entry name" value="Exo70_C"/>
    <property type="match status" value="1"/>
</dbReference>
<dbReference type="GO" id="GO:0005546">
    <property type="term" value="F:phosphatidylinositol-4,5-bisphosphate binding"/>
    <property type="evidence" value="ECO:0007669"/>
    <property type="project" value="InterPro"/>
</dbReference>
<feature type="region of interest" description="Disordered" evidence="4">
    <location>
        <begin position="326"/>
        <end position="345"/>
    </location>
</feature>
<feature type="domain" description="Exocyst complex subunit Exo70 C-terminal" evidence="5">
    <location>
        <begin position="170"/>
        <end position="489"/>
    </location>
</feature>
<keyword evidence="2 3" id="KW-0813">Transport</keyword>
<reference evidence="6 7" key="1">
    <citation type="submission" date="2019-11" db="EMBL/GenBank/DDBJ databases">
        <title>Whole genome sequence of Oryza granulata.</title>
        <authorList>
            <person name="Li W."/>
        </authorList>
    </citation>
    <scope>NUCLEOTIDE SEQUENCE [LARGE SCALE GENOMIC DNA]</scope>
    <source>
        <strain evidence="7">cv. Menghai</strain>
        <tissue evidence="6">Leaf</tissue>
    </source>
</reference>
<keyword evidence="7" id="KW-1185">Reference proteome</keyword>
<evidence type="ECO:0000259" key="5">
    <source>
        <dbReference type="Pfam" id="PF03081"/>
    </source>
</evidence>
<evidence type="ECO:0000313" key="7">
    <source>
        <dbReference type="Proteomes" id="UP000479710"/>
    </source>
</evidence>
<dbReference type="InterPro" id="IPR016159">
    <property type="entry name" value="Cullin_repeat-like_dom_sf"/>
</dbReference>
<dbReference type="InterPro" id="IPR004140">
    <property type="entry name" value="Exo70"/>
</dbReference>
<comment type="caution">
    <text evidence="6">The sequence shown here is derived from an EMBL/GenBank/DDBJ whole genome shotgun (WGS) entry which is preliminary data.</text>
</comment>
<sequence>MVDMIPSPPQRHRRTLSTTVVDETVAAAATLVSKWHPDDANSAYSLFLHASAPEADHFLRAAADLHRSMLFFASDPTNAHNGHGLVQAHHLLDTAMRRLQLELRLLLSAPGRDHDARSLRALAQTMMAAGYGKECISTFKERRRAALRRLYTVVQLHKLTWDQVDDNIQSWLATARAAFSSVFPAEKELCDTVFAGDASVGDAVFEDVANDQAANLLAVAEAAVARARRAPERLFRVLDVHDALSEVLPAILSVFGDRSEVAKRACSALFKAGEAARGALASLEASIQKEPSKATAAGGAVHPLTRYVMNYLVFLADYEGALDRINHQQQQQGSPECSSSSSSSSSMSIGWLVQVLLRKIEAKGGSYREAALGHLFLANNTHYVAKKVTNLQEAIEEDDYGAAARRHVDAYVRAAWGKVLNAIAAADGVEEAVMEAVATQERWVAADEEMGEMLRAAATAAVVPKYRMFYRRHGAAVRLTPGDVNAMIAALFGGIATDSTSC</sequence>
<name>A0A6G1BP12_9ORYZ</name>
<evidence type="ECO:0000256" key="3">
    <source>
        <dbReference type="RuleBase" id="RU365026"/>
    </source>
</evidence>
<dbReference type="PANTHER" id="PTHR12542">
    <property type="entry name" value="EXOCYST COMPLEX PROTEIN EXO70"/>
    <property type="match status" value="1"/>
</dbReference>
<keyword evidence="3" id="KW-0268">Exocytosis</keyword>
<keyword evidence="3" id="KW-0653">Protein transport</keyword>
<gene>
    <name evidence="6" type="ORF">E2562_030167</name>
</gene>
<evidence type="ECO:0000256" key="4">
    <source>
        <dbReference type="SAM" id="MobiDB-lite"/>
    </source>
</evidence>
<dbReference type="Gene3D" id="1.20.1280.170">
    <property type="entry name" value="Exocyst complex component Exo70"/>
    <property type="match status" value="1"/>
</dbReference>
<dbReference type="PANTHER" id="PTHR12542:SF17">
    <property type="entry name" value="EXOCYST SUBUNIT EXO70 FAMILY PROTEIN"/>
    <property type="match status" value="1"/>
</dbReference>
<feature type="compositionally biased region" description="Low complexity" evidence="4">
    <location>
        <begin position="328"/>
        <end position="345"/>
    </location>
</feature>
<evidence type="ECO:0000313" key="6">
    <source>
        <dbReference type="EMBL" id="KAF0889690.1"/>
    </source>
</evidence>
<comment type="function">
    <text evidence="3">Component of the exocyst complex.</text>
</comment>
<protein>
    <recommendedName>
        <fullName evidence="3">Exocyst subunit Exo70 family protein</fullName>
    </recommendedName>
</protein>
<dbReference type="OrthoDB" id="1922221at2759"/>
<dbReference type="GO" id="GO:0000145">
    <property type="term" value="C:exocyst"/>
    <property type="evidence" value="ECO:0007669"/>
    <property type="project" value="InterPro"/>
</dbReference>
<dbReference type="EMBL" id="SPHZ02000012">
    <property type="protein sequence ID" value="KAF0889690.1"/>
    <property type="molecule type" value="Genomic_DNA"/>
</dbReference>
<dbReference type="AlphaFoldDB" id="A0A6G1BP12"/>
<evidence type="ECO:0000256" key="1">
    <source>
        <dbReference type="ARBA" id="ARBA00006756"/>
    </source>
</evidence>